<feature type="region of interest" description="Disordered" evidence="1">
    <location>
        <begin position="161"/>
        <end position="187"/>
    </location>
</feature>
<dbReference type="Proteomes" id="UP000460221">
    <property type="component" value="Unassembled WGS sequence"/>
</dbReference>
<accession>A0A7K1FT98</accession>
<gene>
    <name evidence="2" type="ORF">GIS00_20925</name>
</gene>
<dbReference type="EMBL" id="WLYK01000009">
    <property type="protein sequence ID" value="MTD16403.1"/>
    <property type="molecule type" value="Genomic_DNA"/>
</dbReference>
<evidence type="ECO:0000313" key="3">
    <source>
        <dbReference type="Proteomes" id="UP000460221"/>
    </source>
</evidence>
<keyword evidence="3" id="KW-1185">Reference proteome</keyword>
<name>A0A7K1FT98_9ACTN</name>
<dbReference type="Pfam" id="PF13238">
    <property type="entry name" value="AAA_18"/>
    <property type="match status" value="1"/>
</dbReference>
<comment type="caution">
    <text evidence="2">The sequence shown here is derived from an EMBL/GenBank/DDBJ whole genome shotgun (WGS) entry which is preliminary data.</text>
</comment>
<sequence length="187" mass="19541">MTGPRVLVTGMSATGKSTVIGLLAARGFAAVDTDLAEWCVDAVSASGAAEQLWDEPRIGELLDSASKAPLFVSGCHSNQGRFRHRFDHVVLLSTPTPILLQRLSTRTTNDFGKSAAERERILGHIGDVEPLLRASADLEIDTSRHGPDDVVEILLGLAGQPAATGGRSANSPSSSNRRSDGDAGGAV</sequence>
<feature type="compositionally biased region" description="Low complexity" evidence="1">
    <location>
        <begin position="167"/>
        <end position="176"/>
    </location>
</feature>
<dbReference type="RefSeq" id="WP_154770394.1">
    <property type="nucleotide sequence ID" value="NZ_WLYK01000009.1"/>
</dbReference>
<proteinExistence type="predicted"/>
<evidence type="ECO:0000256" key="1">
    <source>
        <dbReference type="SAM" id="MobiDB-lite"/>
    </source>
</evidence>
<dbReference type="Gene3D" id="3.40.50.300">
    <property type="entry name" value="P-loop containing nucleotide triphosphate hydrolases"/>
    <property type="match status" value="1"/>
</dbReference>
<reference evidence="2 3" key="1">
    <citation type="submission" date="2019-11" db="EMBL/GenBank/DDBJ databases">
        <authorList>
            <person name="Jiang L.-Q."/>
        </authorList>
    </citation>
    <scope>NUCLEOTIDE SEQUENCE [LARGE SCALE GENOMIC DNA]</scope>
    <source>
        <strain evidence="2 3">YIM 132087</strain>
    </source>
</reference>
<protein>
    <submittedName>
        <fullName evidence="2">AAA family ATPase</fullName>
    </submittedName>
</protein>
<dbReference type="AlphaFoldDB" id="A0A7K1FT98"/>
<evidence type="ECO:0000313" key="2">
    <source>
        <dbReference type="EMBL" id="MTD16403.1"/>
    </source>
</evidence>
<dbReference type="SUPFAM" id="SSF52540">
    <property type="entry name" value="P-loop containing nucleoside triphosphate hydrolases"/>
    <property type="match status" value="1"/>
</dbReference>
<organism evidence="2 3">
    <name type="scientific">Nakamurella alba</name>
    <dbReference type="NCBI Taxonomy" id="2665158"/>
    <lineage>
        <taxon>Bacteria</taxon>
        <taxon>Bacillati</taxon>
        <taxon>Actinomycetota</taxon>
        <taxon>Actinomycetes</taxon>
        <taxon>Nakamurellales</taxon>
        <taxon>Nakamurellaceae</taxon>
        <taxon>Nakamurella</taxon>
    </lineage>
</organism>
<dbReference type="InterPro" id="IPR027417">
    <property type="entry name" value="P-loop_NTPase"/>
</dbReference>